<evidence type="ECO:0000313" key="2">
    <source>
        <dbReference type="EMBL" id="MBE9065700.1"/>
    </source>
</evidence>
<accession>A0A928WYB5</accession>
<gene>
    <name evidence="2" type="ORF">IQ260_03435</name>
</gene>
<protein>
    <submittedName>
        <fullName evidence="2">Uncharacterized protein</fullName>
    </submittedName>
</protein>
<dbReference type="RefSeq" id="WP_193990869.1">
    <property type="nucleotide sequence ID" value="NZ_JADEXP010000015.1"/>
</dbReference>
<dbReference type="Proteomes" id="UP000615026">
    <property type="component" value="Unassembled WGS sequence"/>
</dbReference>
<organism evidence="2 3">
    <name type="scientific">Leptolyngbya cf. ectocarpi LEGE 11479</name>
    <dbReference type="NCBI Taxonomy" id="1828722"/>
    <lineage>
        <taxon>Bacteria</taxon>
        <taxon>Bacillati</taxon>
        <taxon>Cyanobacteriota</taxon>
        <taxon>Cyanophyceae</taxon>
        <taxon>Leptolyngbyales</taxon>
        <taxon>Leptolyngbyaceae</taxon>
        <taxon>Leptolyngbya group</taxon>
        <taxon>Leptolyngbya</taxon>
    </lineage>
</organism>
<evidence type="ECO:0000313" key="3">
    <source>
        <dbReference type="Proteomes" id="UP000615026"/>
    </source>
</evidence>
<keyword evidence="3" id="KW-1185">Reference proteome</keyword>
<dbReference type="AlphaFoldDB" id="A0A928WYB5"/>
<dbReference type="EMBL" id="JADEXP010000015">
    <property type="protein sequence ID" value="MBE9065700.1"/>
    <property type="molecule type" value="Genomic_DNA"/>
</dbReference>
<keyword evidence="1" id="KW-0175">Coiled coil</keyword>
<feature type="coiled-coil region" evidence="1">
    <location>
        <begin position="128"/>
        <end position="162"/>
    </location>
</feature>
<evidence type="ECO:0000256" key="1">
    <source>
        <dbReference type="SAM" id="Coils"/>
    </source>
</evidence>
<proteinExistence type="predicted"/>
<sequence length="256" mass="29647">MLPEDLPPISDLLNALDNYLNTFDTEQRVEEDINPEPSPPKPDVKKYFRFSKNLKLRDSYPDKTLSQNISEIKEVRLLIQYLRDGLESLTTQSLADQQLIHLQRRQIRTLKSKFSGLVIKSPEMGQQMQVLQKSVLRCEARIKQLSNQIESLQAHRSNIQNTIITNYPTSARYITDDELKNLASLIKQEIKYVTEQCPDANYKKLAAKAFERLQNDSKFSVRVAKALENGCREALNQMINHPIASFIIGFYEDWRC</sequence>
<comment type="caution">
    <text evidence="2">The sequence shown here is derived from an EMBL/GenBank/DDBJ whole genome shotgun (WGS) entry which is preliminary data.</text>
</comment>
<reference evidence="2" key="1">
    <citation type="submission" date="2020-10" db="EMBL/GenBank/DDBJ databases">
        <authorList>
            <person name="Castelo-Branco R."/>
            <person name="Eusebio N."/>
            <person name="Adriana R."/>
            <person name="Vieira A."/>
            <person name="Brugerolle De Fraissinette N."/>
            <person name="Rezende De Castro R."/>
            <person name="Schneider M.P."/>
            <person name="Vasconcelos V."/>
            <person name="Leao P.N."/>
        </authorList>
    </citation>
    <scope>NUCLEOTIDE SEQUENCE</scope>
    <source>
        <strain evidence="2">LEGE 11479</strain>
    </source>
</reference>
<name>A0A928WYB5_LEPEC</name>